<proteinExistence type="predicted"/>
<organism evidence="2 3">
    <name type="scientific">Falsiroseomonas stagni DSM 19981</name>
    <dbReference type="NCBI Taxonomy" id="1123062"/>
    <lineage>
        <taxon>Bacteria</taxon>
        <taxon>Pseudomonadati</taxon>
        <taxon>Pseudomonadota</taxon>
        <taxon>Alphaproteobacteria</taxon>
        <taxon>Acetobacterales</taxon>
        <taxon>Roseomonadaceae</taxon>
        <taxon>Falsiroseomonas</taxon>
    </lineage>
</organism>
<dbReference type="Proteomes" id="UP000199473">
    <property type="component" value="Unassembled WGS sequence"/>
</dbReference>
<evidence type="ECO:0000313" key="2">
    <source>
        <dbReference type="EMBL" id="SFK91684.1"/>
    </source>
</evidence>
<dbReference type="GO" id="GO:0016853">
    <property type="term" value="F:isomerase activity"/>
    <property type="evidence" value="ECO:0007669"/>
    <property type="project" value="UniProtKB-KW"/>
</dbReference>
<evidence type="ECO:0000313" key="3">
    <source>
        <dbReference type="Proteomes" id="UP000199473"/>
    </source>
</evidence>
<dbReference type="AlphaFoldDB" id="A0A1I4DCZ5"/>
<dbReference type="PANTHER" id="PTHR13887:SF41">
    <property type="entry name" value="THIOREDOXIN SUPERFAMILY PROTEIN"/>
    <property type="match status" value="1"/>
</dbReference>
<dbReference type="Gene3D" id="3.40.30.10">
    <property type="entry name" value="Glutaredoxin"/>
    <property type="match status" value="1"/>
</dbReference>
<keyword evidence="2" id="KW-0413">Isomerase</keyword>
<dbReference type="CDD" id="cd03024">
    <property type="entry name" value="DsbA_FrnE"/>
    <property type="match status" value="1"/>
</dbReference>
<reference evidence="2 3" key="1">
    <citation type="submission" date="2016-10" db="EMBL/GenBank/DDBJ databases">
        <authorList>
            <person name="de Groot N.N."/>
        </authorList>
    </citation>
    <scope>NUCLEOTIDE SEQUENCE [LARGE SCALE GENOMIC DNA]</scope>
    <source>
        <strain evidence="2 3">DSM 19981</strain>
    </source>
</reference>
<dbReference type="EMBL" id="FOSQ01000010">
    <property type="protein sequence ID" value="SFK91684.1"/>
    <property type="molecule type" value="Genomic_DNA"/>
</dbReference>
<feature type="domain" description="DSBA-like thioredoxin" evidence="1">
    <location>
        <begin position="33"/>
        <end position="233"/>
    </location>
</feature>
<dbReference type="STRING" id="1123062.SAMN02745775_110179"/>
<keyword evidence="3" id="KW-1185">Reference proteome</keyword>
<sequence length="245" mass="26303">MTEQAPEVCTPDGCGPAAATDAPVALAPAPSGTIDVISDAICPWCWIGKRNMEAALAELGEQGLHFAVRWRPYQLNPDMPVEGVERAAYRTAKFGSLERSRQMDARLVEAGKVVGLDFRFDRMIRTPNTVAAHRVIRFAEQADRQDAVVEALFRAYFNEGRDIGDHAVLAAVAAEAGLDGVAAMLASDEGAQEVLAEDMAARRAGLDGVPSFLMERHLLFSGAMPGPNMADAFRRAHAILSARAA</sequence>
<accession>A0A1I4DCZ5</accession>
<dbReference type="RefSeq" id="WP_092962062.1">
    <property type="nucleotide sequence ID" value="NZ_FOSQ01000010.1"/>
</dbReference>
<dbReference type="PANTHER" id="PTHR13887">
    <property type="entry name" value="GLUTATHIONE S-TRANSFERASE KAPPA"/>
    <property type="match status" value="1"/>
</dbReference>
<dbReference type="InterPro" id="IPR036249">
    <property type="entry name" value="Thioredoxin-like_sf"/>
</dbReference>
<evidence type="ECO:0000259" key="1">
    <source>
        <dbReference type="Pfam" id="PF01323"/>
    </source>
</evidence>
<dbReference type="OrthoDB" id="9799122at2"/>
<protein>
    <submittedName>
        <fullName evidence="2">Predicted dithiol-disulfide isomerase, DsbA family</fullName>
    </submittedName>
</protein>
<dbReference type="Pfam" id="PF01323">
    <property type="entry name" value="DSBA"/>
    <property type="match status" value="1"/>
</dbReference>
<dbReference type="SUPFAM" id="SSF52833">
    <property type="entry name" value="Thioredoxin-like"/>
    <property type="match status" value="1"/>
</dbReference>
<gene>
    <name evidence="2" type="ORF">SAMN02745775_110179</name>
</gene>
<name>A0A1I4DCZ5_9PROT</name>
<dbReference type="GO" id="GO:0016491">
    <property type="term" value="F:oxidoreductase activity"/>
    <property type="evidence" value="ECO:0007669"/>
    <property type="project" value="InterPro"/>
</dbReference>
<dbReference type="InterPro" id="IPR001853">
    <property type="entry name" value="DSBA-like_thioredoxin_dom"/>
</dbReference>